<proteinExistence type="predicted"/>
<evidence type="ECO:0000259" key="6">
    <source>
        <dbReference type="Pfam" id="PF01694"/>
    </source>
</evidence>
<organism evidence="7 8">
    <name type="scientific">Candidatus Alistipes avicola</name>
    <dbReference type="NCBI Taxonomy" id="2838432"/>
    <lineage>
        <taxon>Bacteria</taxon>
        <taxon>Pseudomonadati</taxon>
        <taxon>Bacteroidota</taxon>
        <taxon>Bacteroidia</taxon>
        <taxon>Bacteroidales</taxon>
        <taxon>Rikenellaceae</taxon>
        <taxon>Alistipes</taxon>
    </lineage>
</organism>
<dbReference type="Gene3D" id="1.20.1540.10">
    <property type="entry name" value="Rhomboid-like"/>
    <property type="match status" value="1"/>
</dbReference>
<dbReference type="GO" id="GO:0004252">
    <property type="term" value="F:serine-type endopeptidase activity"/>
    <property type="evidence" value="ECO:0007669"/>
    <property type="project" value="InterPro"/>
</dbReference>
<keyword evidence="2 5" id="KW-0812">Transmembrane</keyword>
<evidence type="ECO:0000256" key="5">
    <source>
        <dbReference type="SAM" id="Phobius"/>
    </source>
</evidence>
<dbReference type="PANTHER" id="PTHR43066:SF11">
    <property type="entry name" value="PEPTIDASE S54 RHOMBOID DOMAIN-CONTAINING PROTEIN"/>
    <property type="match status" value="1"/>
</dbReference>
<evidence type="ECO:0000256" key="1">
    <source>
        <dbReference type="ARBA" id="ARBA00004141"/>
    </source>
</evidence>
<dbReference type="InterPro" id="IPR035952">
    <property type="entry name" value="Rhomboid-like_sf"/>
</dbReference>
<keyword evidence="4 5" id="KW-0472">Membrane</keyword>
<name>A0A9D2L4L2_9BACT</name>
<dbReference type="PANTHER" id="PTHR43066">
    <property type="entry name" value="RHOMBOID-RELATED PROTEIN"/>
    <property type="match status" value="1"/>
</dbReference>
<keyword evidence="3 5" id="KW-1133">Transmembrane helix</keyword>
<evidence type="ECO:0000256" key="4">
    <source>
        <dbReference type="ARBA" id="ARBA00023136"/>
    </source>
</evidence>
<evidence type="ECO:0000256" key="2">
    <source>
        <dbReference type="ARBA" id="ARBA00022692"/>
    </source>
</evidence>
<dbReference type="InterPro" id="IPR022764">
    <property type="entry name" value="Peptidase_S54_rhomboid_dom"/>
</dbReference>
<feature type="transmembrane region" description="Helical" evidence="5">
    <location>
        <begin position="187"/>
        <end position="206"/>
    </location>
</feature>
<dbReference type="SUPFAM" id="SSF144091">
    <property type="entry name" value="Rhomboid-like"/>
    <property type="match status" value="1"/>
</dbReference>
<reference evidence="7" key="2">
    <citation type="submission" date="2021-04" db="EMBL/GenBank/DDBJ databases">
        <authorList>
            <person name="Gilroy R."/>
        </authorList>
    </citation>
    <scope>NUCLEOTIDE SEQUENCE</scope>
    <source>
        <strain evidence="7">CHK169-11906</strain>
    </source>
</reference>
<keyword evidence="7" id="KW-0645">Protease</keyword>
<feature type="transmembrane region" description="Helical" evidence="5">
    <location>
        <begin position="93"/>
        <end position="114"/>
    </location>
</feature>
<dbReference type="EMBL" id="DWYR01000016">
    <property type="protein sequence ID" value="HJA99175.1"/>
    <property type="molecule type" value="Genomic_DNA"/>
</dbReference>
<dbReference type="Proteomes" id="UP000824259">
    <property type="component" value="Unassembled WGS sequence"/>
</dbReference>
<evidence type="ECO:0000256" key="3">
    <source>
        <dbReference type="ARBA" id="ARBA00022989"/>
    </source>
</evidence>
<feature type="transmembrane region" description="Helical" evidence="5">
    <location>
        <begin position="12"/>
        <end position="30"/>
    </location>
</feature>
<comment type="subcellular location">
    <subcellularLocation>
        <location evidence="1">Membrane</location>
        <topology evidence="1">Multi-pass membrane protein</topology>
    </subcellularLocation>
</comment>
<reference evidence="7" key="1">
    <citation type="journal article" date="2021" name="PeerJ">
        <title>Extensive microbial diversity within the chicken gut microbiome revealed by metagenomics and culture.</title>
        <authorList>
            <person name="Gilroy R."/>
            <person name="Ravi A."/>
            <person name="Getino M."/>
            <person name="Pursley I."/>
            <person name="Horton D.L."/>
            <person name="Alikhan N.F."/>
            <person name="Baker D."/>
            <person name="Gharbi K."/>
            <person name="Hall N."/>
            <person name="Watson M."/>
            <person name="Adriaenssens E.M."/>
            <person name="Foster-Nyarko E."/>
            <person name="Jarju S."/>
            <person name="Secka A."/>
            <person name="Antonio M."/>
            <person name="Oren A."/>
            <person name="Chaudhuri R.R."/>
            <person name="La Ragione R."/>
            <person name="Hildebrand F."/>
            <person name="Pallen M.J."/>
        </authorList>
    </citation>
    <scope>NUCLEOTIDE SEQUENCE</scope>
    <source>
        <strain evidence="7">CHK169-11906</strain>
    </source>
</reference>
<evidence type="ECO:0000313" key="8">
    <source>
        <dbReference type="Proteomes" id="UP000824259"/>
    </source>
</evidence>
<dbReference type="GO" id="GO:0016020">
    <property type="term" value="C:membrane"/>
    <property type="evidence" value="ECO:0007669"/>
    <property type="project" value="UniProtKB-SubCell"/>
</dbReference>
<protein>
    <submittedName>
        <fullName evidence="7">Rhomboid family intramembrane serine protease</fullName>
    </submittedName>
</protein>
<comment type="caution">
    <text evidence="7">The sequence shown here is derived from an EMBL/GenBank/DDBJ whole genome shotgun (WGS) entry which is preliminary data.</text>
</comment>
<accession>A0A9D2L4L2</accession>
<feature type="domain" description="Peptidase S54 rhomboid" evidence="6">
    <location>
        <begin position="55"/>
        <end position="205"/>
    </location>
</feature>
<feature type="transmembrane region" description="Helical" evidence="5">
    <location>
        <begin position="57"/>
        <end position="81"/>
    </location>
</feature>
<dbReference type="Pfam" id="PF01694">
    <property type="entry name" value="Rhomboid"/>
    <property type="match status" value="1"/>
</dbReference>
<dbReference type="AlphaFoldDB" id="A0A9D2L4L2"/>
<dbReference type="GO" id="GO:0006508">
    <property type="term" value="P:proteolysis"/>
    <property type="evidence" value="ECO:0007669"/>
    <property type="project" value="UniProtKB-KW"/>
</dbReference>
<keyword evidence="7" id="KW-0378">Hydrolase</keyword>
<gene>
    <name evidence="7" type="ORF">H9779_06220</name>
</gene>
<feature type="transmembrane region" description="Helical" evidence="5">
    <location>
        <begin position="120"/>
        <end position="144"/>
    </location>
</feature>
<evidence type="ECO:0000313" key="7">
    <source>
        <dbReference type="EMBL" id="HJA99175.1"/>
    </source>
</evidence>
<sequence length="214" mass="23932">MYNRYAASTPPVVLNLIIINAIMLLATSLLPDPVVNKIISNLALFNVESPLFHSYQVVTYMFLHGGFSHLFFNMFALWMFGRTLEYELGSKRFLIYYMVCGIGAAILQLLVGWLEFHFGGAGVVALFAPTVGASGAIFGLLLAFGVLHPNATIMLLIPPIPLKAKWFVIIYGVIELFFGMSGRMDNVAHFAHLGGMLWGFLLLYYWKHKGSIRY</sequence>